<accession>A0A914QL89</accession>
<evidence type="ECO:0000313" key="1">
    <source>
        <dbReference type="Proteomes" id="UP000887578"/>
    </source>
</evidence>
<evidence type="ECO:0000313" key="2">
    <source>
        <dbReference type="WBParaSite" id="PDA_v2.g30480.t1"/>
    </source>
</evidence>
<reference evidence="2" key="1">
    <citation type="submission" date="2022-11" db="UniProtKB">
        <authorList>
            <consortium name="WormBaseParasite"/>
        </authorList>
    </citation>
    <scope>IDENTIFICATION</scope>
</reference>
<dbReference type="AlphaFoldDB" id="A0A914QL89"/>
<keyword evidence="1" id="KW-1185">Reference proteome</keyword>
<protein>
    <submittedName>
        <fullName evidence="2">Uncharacterized protein</fullName>
    </submittedName>
</protein>
<proteinExistence type="predicted"/>
<organism evidence="1 2">
    <name type="scientific">Panagrolaimus davidi</name>
    <dbReference type="NCBI Taxonomy" id="227884"/>
    <lineage>
        <taxon>Eukaryota</taxon>
        <taxon>Metazoa</taxon>
        <taxon>Ecdysozoa</taxon>
        <taxon>Nematoda</taxon>
        <taxon>Chromadorea</taxon>
        <taxon>Rhabditida</taxon>
        <taxon>Tylenchina</taxon>
        <taxon>Panagrolaimomorpha</taxon>
        <taxon>Panagrolaimoidea</taxon>
        <taxon>Panagrolaimidae</taxon>
        <taxon>Panagrolaimus</taxon>
    </lineage>
</organism>
<sequence>MNEKCREKYGLLRFFTRISNSSGQFFVYSNNEEILNSEKFQRTALITPNSTTFLYFFSTKVHELKSDADKGYLRLEVSADTGPSRLPNVTLTKENPAYVLQFDKSNSALTVTLCDELKSENDVIETVHLPKTSSYKILSCFGIYYQSNFTNVMGKLYSYPNIITTQLTVYRHHNCTNENVTILFRAKNSHAKNCIFKKTAFEIRAEIPQKTSMIAKSQGRCYFVIVNQVKDPNNIIFTKIWTNSKKNLIEFYSDINQTRKLIEFK</sequence>
<name>A0A914QL89_9BILA</name>
<dbReference type="WBParaSite" id="PDA_v2.g30480.t1">
    <property type="protein sequence ID" value="PDA_v2.g30480.t1"/>
    <property type="gene ID" value="PDA_v2.g30480"/>
</dbReference>
<dbReference type="Proteomes" id="UP000887578">
    <property type="component" value="Unplaced"/>
</dbReference>